<dbReference type="GO" id="GO:0016887">
    <property type="term" value="F:ATP hydrolysis activity"/>
    <property type="evidence" value="ECO:0007669"/>
    <property type="project" value="InterPro"/>
</dbReference>
<dbReference type="Pfam" id="PF00005">
    <property type="entry name" value="ABC_tran"/>
    <property type="match status" value="1"/>
</dbReference>
<protein>
    <submittedName>
        <fullName evidence="6">ATP-binding cassette domain-containing protein</fullName>
    </submittedName>
</protein>
<name>A0A3E3IFW4_9FIRM</name>
<keyword evidence="4 6" id="KW-0067">ATP-binding</keyword>
<dbReference type="PANTHER" id="PTHR43776">
    <property type="entry name" value="TRANSPORT ATP-BINDING PROTEIN"/>
    <property type="match status" value="1"/>
</dbReference>
<evidence type="ECO:0000256" key="4">
    <source>
        <dbReference type="ARBA" id="ARBA00022840"/>
    </source>
</evidence>
<dbReference type="EMBL" id="QVME01000010">
    <property type="protein sequence ID" value="RGE65939.1"/>
    <property type="molecule type" value="Genomic_DNA"/>
</dbReference>
<dbReference type="Pfam" id="PF08352">
    <property type="entry name" value="oligo_HPY"/>
    <property type="match status" value="1"/>
</dbReference>
<dbReference type="InterPro" id="IPR003439">
    <property type="entry name" value="ABC_transporter-like_ATP-bd"/>
</dbReference>
<dbReference type="FunFam" id="3.40.50.300:FF:000016">
    <property type="entry name" value="Oligopeptide ABC transporter ATP-binding component"/>
    <property type="match status" value="1"/>
</dbReference>
<comment type="caution">
    <text evidence="6">The sequence shown here is derived from an EMBL/GenBank/DDBJ whole genome shotgun (WGS) entry which is preliminary data.</text>
</comment>
<evidence type="ECO:0000313" key="7">
    <source>
        <dbReference type="Proteomes" id="UP000260828"/>
    </source>
</evidence>
<sequence length="325" mass="36290">MEALLEVKHLKKYFPITKGVLKRTVGHVRAVDGVSFFIGAGETFGLVGESGCGKTTVGKMVMRLTDPNSGEILFEGRDLTKLKKEEIRRERKNIQIVFQDPFGSLNPQMTVGELFMEPLRKHRCGSGQEIRKQAAQMLETVRLSQRDAGKYPHEFSGGQRQRIAIGRALILRPKLIVCDEPVSALDVSVQAQILNLLKDLQEQYGVSYLFIAHGMAAVKHISSRVGVMYLGKLVEVAPSDEIFERCMHPYTRALMSSIPIPDPFYEKKRIVLRGEVPNPIDPPSGCKFHTRCERACERCKTEEPALREITLGHFAACHFAGEAAG</sequence>
<dbReference type="PROSITE" id="PS00211">
    <property type="entry name" value="ABC_TRANSPORTER_1"/>
    <property type="match status" value="1"/>
</dbReference>
<comment type="similarity">
    <text evidence="1">Belongs to the ABC transporter superfamily.</text>
</comment>
<dbReference type="PROSITE" id="PS50893">
    <property type="entry name" value="ABC_TRANSPORTER_2"/>
    <property type="match status" value="1"/>
</dbReference>
<dbReference type="InterPro" id="IPR050319">
    <property type="entry name" value="ABC_transp_ATP-bind"/>
</dbReference>
<dbReference type="GO" id="GO:0015833">
    <property type="term" value="P:peptide transport"/>
    <property type="evidence" value="ECO:0007669"/>
    <property type="project" value="InterPro"/>
</dbReference>
<evidence type="ECO:0000256" key="3">
    <source>
        <dbReference type="ARBA" id="ARBA00022741"/>
    </source>
</evidence>
<dbReference type="SMART" id="SM00382">
    <property type="entry name" value="AAA"/>
    <property type="match status" value="1"/>
</dbReference>
<feature type="domain" description="ABC transporter" evidence="5">
    <location>
        <begin position="5"/>
        <end position="255"/>
    </location>
</feature>
<evidence type="ECO:0000256" key="2">
    <source>
        <dbReference type="ARBA" id="ARBA00022448"/>
    </source>
</evidence>
<reference evidence="6 7" key="1">
    <citation type="submission" date="2018-08" db="EMBL/GenBank/DDBJ databases">
        <title>A genome reference for cultivated species of the human gut microbiota.</title>
        <authorList>
            <person name="Zou Y."/>
            <person name="Xue W."/>
            <person name="Luo G."/>
        </authorList>
    </citation>
    <scope>NUCLEOTIDE SEQUENCE [LARGE SCALE GENOMIC DNA]</scope>
    <source>
        <strain evidence="6 7">TF05-12AC</strain>
    </source>
</reference>
<organism evidence="6 7">
    <name type="scientific">Anaerotruncus colihominis</name>
    <dbReference type="NCBI Taxonomy" id="169435"/>
    <lineage>
        <taxon>Bacteria</taxon>
        <taxon>Bacillati</taxon>
        <taxon>Bacillota</taxon>
        <taxon>Clostridia</taxon>
        <taxon>Eubacteriales</taxon>
        <taxon>Oscillospiraceae</taxon>
        <taxon>Anaerotruncus</taxon>
    </lineage>
</organism>
<dbReference type="InterPro" id="IPR013563">
    <property type="entry name" value="Oligopep_ABC_C"/>
</dbReference>
<evidence type="ECO:0000259" key="5">
    <source>
        <dbReference type="PROSITE" id="PS50893"/>
    </source>
</evidence>
<evidence type="ECO:0000313" key="6">
    <source>
        <dbReference type="EMBL" id="RGE65939.1"/>
    </source>
</evidence>
<dbReference type="Gene3D" id="3.40.50.300">
    <property type="entry name" value="P-loop containing nucleotide triphosphate hydrolases"/>
    <property type="match status" value="1"/>
</dbReference>
<dbReference type="GO" id="GO:0055085">
    <property type="term" value="P:transmembrane transport"/>
    <property type="evidence" value="ECO:0007669"/>
    <property type="project" value="UniProtKB-ARBA"/>
</dbReference>
<accession>A0A3E3IFW4</accession>
<evidence type="ECO:0000256" key="1">
    <source>
        <dbReference type="ARBA" id="ARBA00005417"/>
    </source>
</evidence>
<dbReference type="CDD" id="cd03257">
    <property type="entry name" value="ABC_NikE_OppD_transporters"/>
    <property type="match status" value="1"/>
</dbReference>
<dbReference type="RefSeq" id="WP_117546883.1">
    <property type="nucleotide sequence ID" value="NZ_QVME01000010.1"/>
</dbReference>
<dbReference type="InterPro" id="IPR003593">
    <property type="entry name" value="AAA+_ATPase"/>
</dbReference>
<proteinExistence type="inferred from homology"/>
<dbReference type="Proteomes" id="UP000260828">
    <property type="component" value="Unassembled WGS sequence"/>
</dbReference>
<dbReference type="GO" id="GO:0005524">
    <property type="term" value="F:ATP binding"/>
    <property type="evidence" value="ECO:0007669"/>
    <property type="project" value="UniProtKB-KW"/>
</dbReference>
<dbReference type="SUPFAM" id="SSF52540">
    <property type="entry name" value="P-loop containing nucleoside triphosphate hydrolases"/>
    <property type="match status" value="1"/>
</dbReference>
<dbReference type="InterPro" id="IPR017871">
    <property type="entry name" value="ABC_transporter-like_CS"/>
</dbReference>
<keyword evidence="3" id="KW-0547">Nucleotide-binding</keyword>
<gene>
    <name evidence="6" type="ORF">DXC40_15400</name>
</gene>
<dbReference type="InterPro" id="IPR027417">
    <property type="entry name" value="P-loop_NTPase"/>
</dbReference>
<keyword evidence="2" id="KW-0813">Transport</keyword>
<dbReference type="AlphaFoldDB" id="A0A3E3IFW4"/>
<dbReference type="NCBIfam" id="TIGR01727">
    <property type="entry name" value="oligo_HPY"/>
    <property type="match status" value="1"/>
</dbReference>